<dbReference type="SUPFAM" id="SSF51713">
    <property type="entry name" value="tRNA-guanine transglycosylase"/>
    <property type="match status" value="1"/>
</dbReference>
<dbReference type="GO" id="GO:0006400">
    <property type="term" value="P:tRNA modification"/>
    <property type="evidence" value="ECO:0007669"/>
    <property type="project" value="InterPro"/>
</dbReference>
<reference evidence="1 2" key="1">
    <citation type="submission" date="2020-03" db="EMBL/GenBank/DDBJ databases">
        <title>Genomic Encyclopedia of Type Strains, Phase IV (KMG-IV): sequencing the most valuable type-strain genomes for metagenomic binning, comparative biology and taxonomic classification.</title>
        <authorList>
            <person name="Goeker M."/>
        </authorList>
    </citation>
    <scope>NUCLEOTIDE SEQUENCE [LARGE SCALE GENOMIC DNA]</scope>
    <source>
        <strain evidence="1 2">DSM 4733</strain>
    </source>
</reference>
<name>A0A7X5ZTJ6_9SPHN</name>
<dbReference type="RefSeq" id="WP_167297667.1">
    <property type="nucleotide sequence ID" value="NZ_JAASQV010000001.1"/>
</dbReference>
<sequence length="214" mass="23569">MMLAYASRTGTRRNLDALRAAGWRLMVSARGVLRTEGFRYALDNGAWTSFQRNEPFDEVAFEGAVALLGPGADWIVLPDIVMGGLASLRFSQKWLERLRHRRALAGQTFMIAVQNGMNPDAVRPLLGPRVGVFVGGDTSWKLATMGRWARLAHARGSICHVGRVNSARRVRLCMATGADSFDGSGVSRFAAALPSVDRARRQTDIENWLARRIA</sequence>
<dbReference type="InterPro" id="IPR036511">
    <property type="entry name" value="TGT-like_sf"/>
</dbReference>
<evidence type="ECO:0000313" key="1">
    <source>
        <dbReference type="EMBL" id="NIJ63086.1"/>
    </source>
</evidence>
<accession>A0A7X5ZTJ6</accession>
<protein>
    <submittedName>
        <fullName evidence="1">Uncharacterized protein</fullName>
    </submittedName>
</protein>
<keyword evidence="2" id="KW-1185">Reference proteome</keyword>
<evidence type="ECO:0000313" key="2">
    <source>
        <dbReference type="Proteomes" id="UP000564677"/>
    </source>
</evidence>
<dbReference type="AlphaFoldDB" id="A0A7X5ZTJ6"/>
<gene>
    <name evidence="1" type="ORF">FHR20_000017</name>
</gene>
<dbReference type="Proteomes" id="UP000564677">
    <property type="component" value="Unassembled WGS sequence"/>
</dbReference>
<organism evidence="1 2">
    <name type="scientific">Sphingomonas leidyi</name>
    <dbReference type="NCBI Taxonomy" id="68569"/>
    <lineage>
        <taxon>Bacteria</taxon>
        <taxon>Pseudomonadati</taxon>
        <taxon>Pseudomonadota</taxon>
        <taxon>Alphaproteobacteria</taxon>
        <taxon>Sphingomonadales</taxon>
        <taxon>Sphingomonadaceae</taxon>
        <taxon>Sphingomonas</taxon>
    </lineage>
</organism>
<comment type="caution">
    <text evidence="1">The sequence shown here is derived from an EMBL/GenBank/DDBJ whole genome shotgun (WGS) entry which is preliminary data.</text>
</comment>
<dbReference type="EMBL" id="JAASQV010000001">
    <property type="protein sequence ID" value="NIJ63086.1"/>
    <property type="molecule type" value="Genomic_DNA"/>
</dbReference>
<proteinExistence type="predicted"/>